<keyword evidence="6 7" id="KW-0472">Membrane</keyword>
<feature type="transmembrane region" description="Helical" evidence="7">
    <location>
        <begin position="81"/>
        <end position="101"/>
    </location>
</feature>
<feature type="transmembrane region" description="Helical" evidence="7">
    <location>
        <begin position="305"/>
        <end position="325"/>
    </location>
</feature>
<dbReference type="Pfam" id="PF03916">
    <property type="entry name" value="NrfD"/>
    <property type="match status" value="1"/>
</dbReference>
<comment type="caution">
    <text evidence="8">The sequence shown here is derived from an EMBL/GenBank/DDBJ whole genome shotgun (WGS) entry which is preliminary data.</text>
</comment>
<name>A0A7C8BWC6_9ACTN</name>
<evidence type="ECO:0000256" key="1">
    <source>
        <dbReference type="ARBA" id="ARBA00004651"/>
    </source>
</evidence>
<accession>A0A7C8BWC6</accession>
<feature type="transmembrane region" description="Helical" evidence="7">
    <location>
        <begin position="332"/>
        <end position="354"/>
    </location>
</feature>
<dbReference type="InterPro" id="IPR052049">
    <property type="entry name" value="Electron_transfer_protein"/>
</dbReference>
<keyword evidence="4 7" id="KW-0812">Transmembrane</keyword>
<feature type="transmembrane region" description="Helical" evidence="7">
    <location>
        <begin position="154"/>
        <end position="175"/>
    </location>
</feature>
<feature type="transmembrane region" description="Helical" evidence="7">
    <location>
        <begin position="113"/>
        <end position="134"/>
    </location>
</feature>
<comment type="subcellular location">
    <subcellularLocation>
        <location evidence="1">Cell membrane</location>
        <topology evidence="1">Multi-pass membrane protein</topology>
    </subcellularLocation>
</comment>
<dbReference type="GO" id="GO:0005886">
    <property type="term" value="C:plasma membrane"/>
    <property type="evidence" value="ECO:0007669"/>
    <property type="project" value="UniProtKB-SubCell"/>
</dbReference>
<evidence type="ECO:0000313" key="8">
    <source>
        <dbReference type="EMBL" id="KAB1646606.1"/>
    </source>
</evidence>
<dbReference type="PANTHER" id="PTHR34856">
    <property type="entry name" value="PROTEIN NRFD"/>
    <property type="match status" value="1"/>
</dbReference>
<feature type="transmembrane region" description="Helical" evidence="7">
    <location>
        <begin position="187"/>
        <end position="213"/>
    </location>
</feature>
<protein>
    <submittedName>
        <fullName evidence="8">Polysulfide reductase</fullName>
    </submittedName>
</protein>
<comment type="similarity">
    <text evidence="2">Belongs to the NrfD family.</text>
</comment>
<evidence type="ECO:0000256" key="4">
    <source>
        <dbReference type="ARBA" id="ARBA00022692"/>
    </source>
</evidence>
<evidence type="ECO:0000256" key="7">
    <source>
        <dbReference type="SAM" id="Phobius"/>
    </source>
</evidence>
<proteinExistence type="inferred from homology"/>
<dbReference type="InterPro" id="IPR005614">
    <property type="entry name" value="NrfD-like"/>
</dbReference>
<feature type="transmembrane region" description="Helical" evidence="7">
    <location>
        <begin position="396"/>
        <end position="417"/>
    </location>
</feature>
<evidence type="ECO:0000256" key="6">
    <source>
        <dbReference type="ARBA" id="ARBA00023136"/>
    </source>
</evidence>
<keyword evidence="3" id="KW-1003">Cell membrane</keyword>
<dbReference type="Gene3D" id="1.20.1630.10">
    <property type="entry name" value="Formate dehydrogenase/DMSO reductase domain"/>
    <property type="match status" value="1"/>
</dbReference>
<feature type="transmembrane region" description="Helical" evidence="7">
    <location>
        <begin position="41"/>
        <end position="61"/>
    </location>
</feature>
<feature type="transmembrane region" description="Helical" evidence="7">
    <location>
        <begin position="225"/>
        <end position="252"/>
    </location>
</feature>
<keyword evidence="9" id="KW-1185">Reference proteome</keyword>
<evidence type="ECO:0000313" key="9">
    <source>
        <dbReference type="Proteomes" id="UP000479639"/>
    </source>
</evidence>
<dbReference type="RefSeq" id="WP_151430815.1">
    <property type="nucleotide sequence ID" value="NZ_JANJZI010000018.1"/>
</dbReference>
<feature type="transmembrane region" description="Helical" evidence="7">
    <location>
        <begin position="264"/>
        <end position="285"/>
    </location>
</feature>
<organism evidence="8 9">
    <name type="scientific">Adlercreutzia muris</name>
    <dbReference type="NCBI Taxonomy" id="1796610"/>
    <lineage>
        <taxon>Bacteria</taxon>
        <taxon>Bacillati</taxon>
        <taxon>Actinomycetota</taxon>
        <taxon>Coriobacteriia</taxon>
        <taxon>Eggerthellales</taxon>
        <taxon>Eggerthellaceae</taxon>
        <taxon>Adlercreutzia</taxon>
    </lineage>
</organism>
<dbReference type="Proteomes" id="UP000479639">
    <property type="component" value="Unassembled WGS sequence"/>
</dbReference>
<reference evidence="8 9" key="1">
    <citation type="submission" date="2019-09" db="EMBL/GenBank/DDBJ databases">
        <title>Whole genome shotgun sequencing (WGS) of Ellagibacter isourolithinifaciens DSM 104140(T) and Adlercreutzia muris DSM 29508(T).</title>
        <authorList>
            <person name="Stoll D.A."/>
            <person name="Danylec N."/>
            <person name="Huch M."/>
        </authorList>
    </citation>
    <scope>NUCLEOTIDE SEQUENCE [LARGE SCALE GENOMIC DNA]</scope>
    <source>
        <strain evidence="8 9">DSM 29508</strain>
    </source>
</reference>
<gene>
    <name evidence="8" type="ORF">F8D48_07245</name>
</gene>
<evidence type="ECO:0000256" key="5">
    <source>
        <dbReference type="ARBA" id="ARBA00022989"/>
    </source>
</evidence>
<dbReference type="PANTHER" id="PTHR34856:SF2">
    <property type="entry name" value="PROTEIN NRFD"/>
    <property type="match status" value="1"/>
</dbReference>
<evidence type="ECO:0000256" key="2">
    <source>
        <dbReference type="ARBA" id="ARBA00008929"/>
    </source>
</evidence>
<dbReference type="EMBL" id="WAJS01000020">
    <property type="protein sequence ID" value="KAB1646606.1"/>
    <property type="molecule type" value="Genomic_DNA"/>
</dbReference>
<dbReference type="AlphaFoldDB" id="A0A7C8BWC6"/>
<keyword evidence="5 7" id="KW-1133">Transmembrane helix</keyword>
<evidence type="ECO:0000256" key="3">
    <source>
        <dbReference type="ARBA" id="ARBA00022475"/>
    </source>
</evidence>
<sequence>MTDFSSGAVLDDDLDFSAAQGRSKTREATGAKAVAWGSRGLNIAIGVSAVVVVAGLVLWAMQLSGGMVQTGMRNLNSWGLYITSFMFFVGLSAGGLIISSVPKAFGVAGFGGISKVAVMSSIACTVAAIGMVVVDLGQPMRLWELFAYSNLGSPLMWDILVLGTYLILSCVYLWAQVRADAGKMSHTALRVISVVALVCAVLVHSVTAWIFGLQVGREMWHTALLAPWFVSSALVCGTALVICVAVALRAAGYLKWEQANLVKLAKLLGAFVMVDLYFFGCDLLTEGFPAGSGLEVVAMLTTGPLAPYFWVEVIGCAVCAVICFTPVLRTNALLVAGSLLAIAGIFCKRVQLLVGGFQLPNLDMAGPLTPMQHTAFDAGLSGIYGPMVYWPTPLEFGVALGVAALGVLVFLLGVKLLPLRPADDK</sequence>